<evidence type="ECO:0000256" key="2">
    <source>
        <dbReference type="ARBA" id="ARBA00023125"/>
    </source>
</evidence>
<dbReference type="EMBL" id="QEIN01000004">
    <property type="protein sequence ID" value="RCV62468.1"/>
    <property type="molecule type" value="Genomic_DNA"/>
</dbReference>
<proteinExistence type="predicted"/>
<protein>
    <submittedName>
        <fullName evidence="6">GntR family transcriptional regulator</fullName>
    </submittedName>
</protein>
<keyword evidence="7" id="KW-1185">Reference proteome</keyword>
<dbReference type="OrthoDB" id="4120783at2"/>
<evidence type="ECO:0000313" key="6">
    <source>
        <dbReference type="EMBL" id="RCV62468.1"/>
    </source>
</evidence>
<dbReference type="PROSITE" id="PS50949">
    <property type="entry name" value="HTH_GNTR"/>
    <property type="match status" value="1"/>
</dbReference>
<dbReference type="InterPro" id="IPR036388">
    <property type="entry name" value="WH-like_DNA-bd_sf"/>
</dbReference>
<dbReference type="InterPro" id="IPR008920">
    <property type="entry name" value="TF_FadR/GntR_C"/>
</dbReference>
<dbReference type="InterPro" id="IPR007526">
    <property type="entry name" value="SWIRM"/>
</dbReference>
<evidence type="ECO:0000259" key="4">
    <source>
        <dbReference type="PROSITE" id="PS50934"/>
    </source>
</evidence>
<dbReference type="PRINTS" id="PR00035">
    <property type="entry name" value="HTHGNTR"/>
</dbReference>
<evidence type="ECO:0000256" key="1">
    <source>
        <dbReference type="ARBA" id="ARBA00023015"/>
    </source>
</evidence>
<dbReference type="Gene3D" id="1.20.120.530">
    <property type="entry name" value="GntR ligand-binding domain-like"/>
    <property type="match status" value="1"/>
</dbReference>
<evidence type="ECO:0000256" key="3">
    <source>
        <dbReference type="ARBA" id="ARBA00023163"/>
    </source>
</evidence>
<keyword evidence="2" id="KW-0238">DNA-binding</keyword>
<dbReference type="InterPro" id="IPR011711">
    <property type="entry name" value="GntR_C"/>
</dbReference>
<evidence type="ECO:0000313" key="7">
    <source>
        <dbReference type="Proteomes" id="UP000253318"/>
    </source>
</evidence>
<dbReference type="PROSITE" id="PS50934">
    <property type="entry name" value="SWIRM"/>
    <property type="match status" value="1"/>
</dbReference>
<dbReference type="Proteomes" id="UP000253318">
    <property type="component" value="Unassembled WGS sequence"/>
</dbReference>
<accession>A0A368TBH7</accession>
<organism evidence="6 7">
    <name type="scientific">Marinitenerispora sediminis</name>
    <dbReference type="NCBI Taxonomy" id="1931232"/>
    <lineage>
        <taxon>Bacteria</taxon>
        <taxon>Bacillati</taxon>
        <taxon>Actinomycetota</taxon>
        <taxon>Actinomycetes</taxon>
        <taxon>Streptosporangiales</taxon>
        <taxon>Nocardiopsidaceae</taxon>
        <taxon>Marinitenerispora</taxon>
    </lineage>
</organism>
<feature type="domain" description="SWIRM" evidence="4">
    <location>
        <begin position="1"/>
        <end position="66"/>
    </location>
</feature>
<dbReference type="SUPFAM" id="SSF48008">
    <property type="entry name" value="GntR ligand-binding domain-like"/>
    <property type="match status" value="1"/>
</dbReference>
<dbReference type="InterPro" id="IPR000524">
    <property type="entry name" value="Tscrpt_reg_HTH_GntR"/>
</dbReference>
<comment type="caution">
    <text evidence="6">The sequence shown here is derived from an EMBL/GenBank/DDBJ whole genome shotgun (WGS) entry which is preliminary data.</text>
</comment>
<dbReference type="SMART" id="SM00895">
    <property type="entry name" value="FCD"/>
    <property type="match status" value="1"/>
</dbReference>
<gene>
    <name evidence="6" type="ORF">DEF24_00840</name>
</gene>
<dbReference type="GO" id="GO:0003677">
    <property type="term" value="F:DNA binding"/>
    <property type="evidence" value="ECO:0007669"/>
    <property type="project" value="UniProtKB-KW"/>
</dbReference>
<dbReference type="SMART" id="SM00345">
    <property type="entry name" value="HTH_GNTR"/>
    <property type="match status" value="1"/>
</dbReference>
<evidence type="ECO:0000259" key="5">
    <source>
        <dbReference type="PROSITE" id="PS50949"/>
    </source>
</evidence>
<dbReference type="CDD" id="cd07377">
    <property type="entry name" value="WHTH_GntR"/>
    <property type="match status" value="1"/>
</dbReference>
<keyword evidence="3" id="KW-0804">Transcription</keyword>
<dbReference type="AlphaFoldDB" id="A0A368TBH7"/>
<dbReference type="Pfam" id="PF00392">
    <property type="entry name" value="GntR"/>
    <property type="match status" value="1"/>
</dbReference>
<dbReference type="InterPro" id="IPR036390">
    <property type="entry name" value="WH_DNA-bd_sf"/>
</dbReference>
<dbReference type="PANTHER" id="PTHR43537:SF49">
    <property type="entry name" value="TRANSCRIPTIONAL REGULATORY PROTEIN"/>
    <property type="match status" value="1"/>
</dbReference>
<sequence>MRQSTRVYQTLREEILDWRLAPGTVLTEVDIAERLAASRTPIREALARLVREGLVSSLPGRGLMVAEVSVDGVAQLFQMREALETYAARLAARGGDRRTFEDLHVRLREARDGMARRPEPADGFAGYYALIQEFDEAIDAASGNPYLRAALHDLRGHLVRLRRLARRSPARMLRAAGEHVDICAAIRDGDEDRAVRAVAAHLHNSLDNTLAALVEEVAGAALLGVAPAPRG</sequence>
<dbReference type="PANTHER" id="PTHR43537">
    <property type="entry name" value="TRANSCRIPTIONAL REGULATOR, GNTR FAMILY"/>
    <property type="match status" value="1"/>
</dbReference>
<feature type="domain" description="HTH gntR-type" evidence="5">
    <location>
        <begin position="1"/>
        <end position="68"/>
    </location>
</feature>
<dbReference type="RefSeq" id="WP_114400225.1">
    <property type="nucleotide sequence ID" value="NZ_QEIM01000196.1"/>
</dbReference>
<dbReference type="Pfam" id="PF07729">
    <property type="entry name" value="FCD"/>
    <property type="match status" value="1"/>
</dbReference>
<reference evidence="6 7" key="1">
    <citation type="submission" date="2018-04" db="EMBL/GenBank/DDBJ databases">
        <title>Novel actinobacteria from marine sediment.</title>
        <authorList>
            <person name="Ng Z.Y."/>
            <person name="Tan G.Y.A."/>
        </authorList>
    </citation>
    <scope>NUCLEOTIDE SEQUENCE [LARGE SCALE GENOMIC DNA]</scope>
    <source>
        <strain evidence="6 7">TPS81</strain>
    </source>
</reference>
<dbReference type="Gene3D" id="1.10.10.10">
    <property type="entry name" value="Winged helix-like DNA-binding domain superfamily/Winged helix DNA-binding domain"/>
    <property type="match status" value="1"/>
</dbReference>
<dbReference type="GO" id="GO:0003700">
    <property type="term" value="F:DNA-binding transcription factor activity"/>
    <property type="evidence" value="ECO:0007669"/>
    <property type="project" value="InterPro"/>
</dbReference>
<dbReference type="SUPFAM" id="SSF46785">
    <property type="entry name" value="Winged helix' DNA-binding domain"/>
    <property type="match status" value="1"/>
</dbReference>
<keyword evidence="1" id="KW-0805">Transcription regulation</keyword>
<name>A0A368TBH7_9ACTN</name>